<comment type="caution">
    <text evidence="4">The sequence shown here is derived from an EMBL/GenBank/DDBJ whole genome shotgun (WGS) entry which is preliminary data.</text>
</comment>
<dbReference type="GO" id="GO:0016740">
    <property type="term" value="F:transferase activity"/>
    <property type="evidence" value="ECO:0007669"/>
    <property type="project" value="UniProtKB-KW"/>
</dbReference>
<dbReference type="Proteomes" id="UP001519460">
    <property type="component" value="Unassembled WGS sequence"/>
</dbReference>
<comment type="similarity">
    <text evidence="1">Belongs to the sulfotransferase 1 family.</text>
</comment>
<evidence type="ECO:0000256" key="1">
    <source>
        <dbReference type="ARBA" id="ARBA00005771"/>
    </source>
</evidence>
<dbReference type="AlphaFoldDB" id="A0ABD0L188"/>
<feature type="domain" description="Sulfotransferase" evidence="3">
    <location>
        <begin position="43"/>
        <end position="267"/>
    </location>
</feature>
<dbReference type="PANTHER" id="PTHR11783">
    <property type="entry name" value="SULFOTRANSFERASE SULT"/>
    <property type="match status" value="1"/>
</dbReference>
<dbReference type="Gene3D" id="3.40.50.300">
    <property type="entry name" value="P-loop containing nucleotide triphosphate hydrolases"/>
    <property type="match status" value="1"/>
</dbReference>
<dbReference type="InterPro" id="IPR027417">
    <property type="entry name" value="P-loop_NTPase"/>
</dbReference>
<protein>
    <recommendedName>
        <fullName evidence="3">Sulfotransferase domain-containing protein</fullName>
    </recommendedName>
</protein>
<dbReference type="EMBL" id="JACVVK020000099">
    <property type="protein sequence ID" value="KAK7492849.1"/>
    <property type="molecule type" value="Genomic_DNA"/>
</dbReference>
<dbReference type="Pfam" id="PF00685">
    <property type="entry name" value="Sulfotransfer_1"/>
    <property type="match status" value="1"/>
</dbReference>
<dbReference type="SUPFAM" id="SSF52540">
    <property type="entry name" value="P-loop containing nucleoside triphosphate hydrolases"/>
    <property type="match status" value="1"/>
</dbReference>
<sequence length="276" mass="32335">MTTVHVTDRAGCTMRLVDVDGRKFPDFPVENLTSYQSVPLREDDVILCAYPKSGTHWLWEVCMMLLRGVSDTIPFKKSLQMLEFNSADKMAEYESPRVLNTHVLYDRLPSDAYKLKTKLVLVLRNPKDVAVSFYNHHMKLEKYYQYKGKFSDWLQLFLEGQVDYGSWFDYVRSWEKVINSDVKNPIHDPVRETRRLAEFLGVTPDPELVKSVAAKCDFSRMANDKKEYHDHQLVMFRKGIVGDWKNQFTVAEDEVFNATYAEKMKGSKLQFRFTLR</sequence>
<dbReference type="InterPro" id="IPR000863">
    <property type="entry name" value="Sulfotransferase_dom"/>
</dbReference>
<gene>
    <name evidence="4" type="ORF">BaRGS_00015987</name>
</gene>
<organism evidence="4 5">
    <name type="scientific">Batillaria attramentaria</name>
    <dbReference type="NCBI Taxonomy" id="370345"/>
    <lineage>
        <taxon>Eukaryota</taxon>
        <taxon>Metazoa</taxon>
        <taxon>Spiralia</taxon>
        <taxon>Lophotrochozoa</taxon>
        <taxon>Mollusca</taxon>
        <taxon>Gastropoda</taxon>
        <taxon>Caenogastropoda</taxon>
        <taxon>Sorbeoconcha</taxon>
        <taxon>Cerithioidea</taxon>
        <taxon>Batillariidae</taxon>
        <taxon>Batillaria</taxon>
    </lineage>
</organism>
<reference evidence="4 5" key="1">
    <citation type="journal article" date="2023" name="Sci. Data">
        <title>Genome assembly of the Korean intertidal mud-creeper Batillaria attramentaria.</title>
        <authorList>
            <person name="Patra A.K."/>
            <person name="Ho P.T."/>
            <person name="Jun S."/>
            <person name="Lee S.J."/>
            <person name="Kim Y."/>
            <person name="Won Y.J."/>
        </authorList>
    </citation>
    <scope>NUCLEOTIDE SEQUENCE [LARGE SCALE GENOMIC DNA]</scope>
    <source>
        <strain evidence="4">Wonlab-2016</strain>
    </source>
</reference>
<proteinExistence type="inferred from homology"/>
<evidence type="ECO:0000313" key="5">
    <source>
        <dbReference type="Proteomes" id="UP001519460"/>
    </source>
</evidence>
<name>A0ABD0L188_9CAEN</name>
<evidence type="ECO:0000259" key="3">
    <source>
        <dbReference type="Pfam" id="PF00685"/>
    </source>
</evidence>
<evidence type="ECO:0000256" key="2">
    <source>
        <dbReference type="ARBA" id="ARBA00022679"/>
    </source>
</evidence>
<keyword evidence="2" id="KW-0808">Transferase</keyword>
<evidence type="ECO:0000313" key="4">
    <source>
        <dbReference type="EMBL" id="KAK7492849.1"/>
    </source>
</evidence>
<keyword evidence="5" id="KW-1185">Reference proteome</keyword>
<accession>A0ABD0L188</accession>